<reference evidence="1 2" key="1">
    <citation type="submission" date="2013-09" db="EMBL/GenBank/DDBJ databases">
        <title>Whole genome shotgun sequence of Vibrio ezurae NBRC 102218.</title>
        <authorList>
            <person name="Yoshida I."/>
            <person name="Hosoyama A."/>
            <person name="Numata M."/>
            <person name="Hashimoto M."/>
            <person name="Hosoyama Y."/>
            <person name="Tsuchikane K."/>
            <person name="Noguchi M."/>
            <person name="Hirakata S."/>
            <person name="Ichikawa N."/>
            <person name="Ohji S."/>
            <person name="Yamazoe A."/>
            <person name="Fujita N."/>
        </authorList>
    </citation>
    <scope>NUCLEOTIDE SEQUENCE [LARGE SCALE GENOMIC DNA]</scope>
    <source>
        <strain evidence="1 2">NBRC 102218</strain>
    </source>
</reference>
<keyword evidence="2" id="KW-1185">Reference proteome</keyword>
<dbReference type="AlphaFoldDB" id="U3CCT4"/>
<name>U3CCT4_9VIBR</name>
<organism evidence="1 2">
    <name type="scientific">Vibrio ezurae NBRC 102218</name>
    <dbReference type="NCBI Taxonomy" id="1219080"/>
    <lineage>
        <taxon>Bacteria</taxon>
        <taxon>Pseudomonadati</taxon>
        <taxon>Pseudomonadota</taxon>
        <taxon>Gammaproteobacteria</taxon>
        <taxon>Vibrionales</taxon>
        <taxon>Vibrionaceae</taxon>
        <taxon>Vibrio</taxon>
    </lineage>
</organism>
<evidence type="ECO:0000313" key="2">
    <source>
        <dbReference type="Proteomes" id="UP000016562"/>
    </source>
</evidence>
<gene>
    <name evidence="1" type="ORF">VEZ01S_08_01450</name>
</gene>
<accession>U3CCT4</accession>
<protein>
    <submittedName>
        <fullName evidence="1">Uncharacterized protein</fullName>
    </submittedName>
</protein>
<proteinExistence type="predicted"/>
<dbReference type="Proteomes" id="UP000016562">
    <property type="component" value="Unassembled WGS sequence"/>
</dbReference>
<dbReference type="RefSeq" id="WP_021712820.1">
    <property type="nucleotide sequence ID" value="NZ_BATM01000008.1"/>
</dbReference>
<sequence length="150" mass="16664">MMSNHQLPQAHVALSELLTPKKSTVSLDIDGSIDEANQNLLDESFSEVNPESQTHTPYYNTGALAQALGTDQRAFRKAVAEADRDEVRHQNDQTFLSQGLTLEIIDERYEQPRDAKQQAKHEATSQLIADVAAISYQTVVKIGNQQKDDA</sequence>
<dbReference type="STRING" id="1219080.VEZ01S_08_01450"/>
<comment type="caution">
    <text evidence="1">The sequence shown here is derived from an EMBL/GenBank/DDBJ whole genome shotgun (WGS) entry which is preliminary data.</text>
</comment>
<evidence type="ECO:0000313" key="1">
    <source>
        <dbReference type="EMBL" id="GAD79109.1"/>
    </source>
</evidence>
<dbReference type="EMBL" id="BATM01000008">
    <property type="protein sequence ID" value="GAD79109.1"/>
    <property type="molecule type" value="Genomic_DNA"/>
</dbReference>